<feature type="compositionally biased region" description="Polar residues" evidence="1">
    <location>
        <begin position="55"/>
        <end position="75"/>
    </location>
</feature>
<comment type="caution">
    <text evidence="2">The sequence shown here is derived from an EMBL/GenBank/DDBJ whole genome shotgun (WGS) entry which is preliminary data.</text>
</comment>
<sequence>MGTGKMLEPFIYDVSPVYERLIWGGTPAPGGHSAAATTAIENVSKLFPNDKPNLAPNSDNAKQQGTQNSSGKSRL</sequence>
<protein>
    <submittedName>
        <fullName evidence="2">Uncharacterized protein</fullName>
    </submittedName>
</protein>
<evidence type="ECO:0000313" key="3">
    <source>
        <dbReference type="Proteomes" id="UP000277212"/>
    </source>
</evidence>
<keyword evidence="3" id="KW-1185">Reference proteome</keyword>
<dbReference type="OrthoDB" id="5100124at2759"/>
<accession>A0A3M2SLA4</accession>
<feature type="region of interest" description="Disordered" evidence="1">
    <location>
        <begin position="46"/>
        <end position="75"/>
    </location>
</feature>
<gene>
    <name evidence="2" type="ORF">CDV36_002017</name>
</gene>
<dbReference type="Proteomes" id="UP000277212">
    <property type="component" value="Unassembled WGS sequence"/>
</dbReference>
<proteinExistence type="predicted"/>
<evidence type="ECO:0000256" key="1">
    <source>
        <dbReference type="SAM" id="MobiDB-lite"/>
    </source>
</evidence>
<reference evidence="2 3" key="1">
    <citation type="submission" date="2017-06" db="EMBL/GenBank/DDBJ databases">
        <title>Comparative genomic analysis of Ambrosia Fusariam Clade fungi.</title>
        <authorList>
            <person name="Stajich J.E."/>
            <person name="Carrillo J."/>
            <person name="Kijimoto T."/>
            <person name="Eskalen A."/>
            <person name="O'Donnell K."/>
            <person name="Kasson M."/>
        </authorList>
    </citation>
    <scope>NUCLEOTIDE SEQUENCE [LARGE SCALE GENOMIC DNA]</scope>
    <source>
        <strain evidence="2">UCR3666</strain>
    </source>
</reference>
<dbReference type="AlphaFoldDB" id="A0A3M2SLA4"/>
<evidence type="ECO:0000313" key="2">
    <source>
        <dbReference type="EMBL" id="RMJ18349.1"/>
    </source>
</evidence>
<name>A0A3M2SLA4_9HYPO</name>
<organism evidence="2 3">
    <name type="scientific">Fusarium kuroshium</name>
    <dbReference type="NCBI Taxonomy" id="2010991"/>
    <lineage>
        <taxon>Eukaryota</taxon>
        <taxon>Fungi</taxon>
        <taxon>Dikarya</taxon>
        <taxon>Ascomycota</taxon>
        <taxon>Pezizomycotina</taxon>
        <taxon>Sordariomycetes</taxon>
        <taxon>Hypocreomycetidae</taxon>
        <taxon>Hypocreales</taxon>
        <taxon>Nectriaceae</taxon>
        <taxon>Fusarium</taxon>
        <taxon>Fusarium solani species complex</taxon>
    </lineage>
</organism>
<dbReference type="EMBL" id="NKUJ01000020">
    <property type="protein sequence ID" value="RMJ18349.1"/>
    <property type="molecule type" value="Genomic_DNA"/>
</dbReference>